<organism evidence="1">
    <name type="scientific">virus sp. ctrcb4</name>
    <dbReference type="NCBI Taxonomy" id="2825824"/>
    <lineage>
        <taxon>Viruses</taxon>
    </lineage>
</organism>
<reference evidence="1" key="1">
    <citation type="journal article" date="2021" name="Proc. Natl. Acad. Sci. U.S.A.">
        <title>A Catalog of Tens of Thousands of Viruses from Human Metagenomes Reveals Hidden Associations with Chronic Diseases.</title>
        <authorList>
            <person name="Tisza M.J."/>
            <person name="Buck C.B."/>
        </authorList>
    </citation>
    <scope>NUCLEOTIDE SEQUENCE</scope>
    <source>
        <strain evidence="1">Ctrcb4</strain>
    </source>
</reference>
<name>A0A8S5RPX9_9VIRU</name>
<protein>
    <submittedName>
        <fullName evidence="1">Uncharacterized protein</fullName>
    </submittedName>
</protein>
<accession>A0A8S5RPX9</accession>
<sequence length="75" mass="8214">MEIISVTHNDIHSVVNLGLGKSIQGATKKDSDIDSHVIMQASNGNIDLVKVMCLLNNMPEVLKGYKVNKIESHNI</sequence>
<dbReference type="EMBL" id="BK059132">
    <property type="protein sequence ID" value="DAE33210.1"/>
    <property type="molecule type" value="Genomic_DNA"/>
</dbReference>
<evidence type="ECO:0000313" key="1">
    <source>
        <dbReference type="EMBL" id="DAE33210.1"/>
    </source>
</evidence>
<proteinExistence type="predicted"/>